<name>A0A365PLY4_ACIJU</name>
<dbReference type="PANTHER" id="PTHR43563:SF1">
    <property type="entry name" value="AMINE OXIDASE [FLAVIN-CONTAINING] B"/>
    <property type="match status" value="1"/>
</dbReference>
<dbReference type="Gene3D" id="3.50.50.60">
    <property type="entry name" value="FAD/NAD(P)-binding domain"/>
    <property type="match status" value="2"/>
</dbReference>
<feature type="domain" description="Amine oxidase" evidence="2">
    <location>
        <begin position="106"/>
        <end position="356"/>
    </location>
</feature>
<dbReference type="SUPFAM" id="SSF54373">
    <property type="entry name" value="FAD-linked reductases, C-terminal domain"/>
    <property type="match status" value="1"/>
</dbReference>
<evidence type="ECO:0000313" key="4">
    <source>
        <dbReference type="Proteomes" id="UP000253688"/>
    </source>
</evidence>
<comment type="similarity">
    <text evidence="1">Belongs to the flavin monoamine oxidase family.</text>
</comment>
<dbReference type="InterPro" id="IPR002937">
    <property type="entry name" value="Amino_oxidase"/>
</dbReference>
<reference evidence="3 4" key="1">
    <citation type="submission" date="2018-04" db="EMBL/GenBank/DDBJ databases">
        <title>Acinetobacter junii Genome sequencing and assembly.</title>
        <authorList>
            <person name="Su J."/>
            <person name="Rensing C."/>
            <person name="Mazhar H.S."/>
        </authorList>
    </citation>
    <scope>NUCLEOTIDE SEQUENCE [LARGE SCALE GENOMIC DNA]</scope>
    <source>
        <strain evidence="3 4">SC22</strain>
    </source>
</reference>
<gene>
    <name evidence="3" type="ORF">DC346_02685</name>
</gene>
<protein>
    <recommendedName>
        <fullName evidence="2">Amine oxidase domain-containing protein</fullName>
    </recommendedName>
</protein>
<dbReference type="PANTHER" id="PTHR43563">
    <property type="entry name" value="AMINE OXIDASE"/>
    <property type="match status" value="1"/>
</dbReference>
<organism evidence="3 4">
    <name type="scientific">Acinetobacter junii</name>
    <dbReference type="NCBI Taxonomy" id="40215"/>
    <lineage>
        <taxon>Bacteria</taxon>
        <taxon>Pseudomonadati</taxon>
        <taxon>Pseudomonadota</taxon>
        <taxon>Gammaproteobacteria</taxon>
        <taxon>Moraxellales</taxon>
        <taxon>Moraxellaceae</taxon>
        <taxon>Acinetobacter</taxon>
    </lineage>
</organism>
<dbReference type="SUPFAM" id="SSF51905">
    <property type="entry name" value="FAD/NAD(P)-binding domain"/>
    <property type="match status" value="1"/>
</dbReference>
<evidence type="ECO:0000313" key="3">
    <source>
        <dbReference type="EMBL" id="RBA49607.1"/>
    </source>
</evidence>
<dbReference type="RefSeq" id="WP_016165170.1">
    <property type="nucleotide sequence ID" value="NZ_CP131471.1"/>
</dbReference>
<comment type="caution">
    <text evidence="3">The sequence shown here is derived from an EMBL/GenBank/DDBJ whole genome shotgun (WGS) entry which is preliminary data.</text>
</comment>
<accession>A0A365PLY4</accession>
<evidence type="ECO:0000256" key="1">
    <source>
        <dbReference type="ARBA" id="ARBA00005995"/>
    </source>
</evidence>
<dbReference type="GO" id="GO:0016491">
    <property type="term" value="F:oxidoreductase activity"/>
    <property type="evidence" value="ECO:0007669"/>
    <property type="project" value="InterPro"/>
</dbReference>
<proteinExistence type="inferred from homology"/>
<dbReference type="Pfam" id="PF01593">
    <property type="entry name" value="Amino_oxidase"/>
    <property type="match status" value="1"/>
</dbReference>
<dbReference type="InterPro" id="IPR050703">
    <property type="entry name" value="Flavin_MAO"/>
</dbReference>
<dbReference type="Proteomes" id="UP000253688">
    <property type="component" value="Unassembled WGS sequence"/>
</dbReference>
<dbReference type="InterPro" id="IPR036188">
    <property type="entry name" value="FAD/NAD-bd_sf"/>
</dbReference>
<evidence type="ECO:0000259" key="2">
    <source>
        <dbReference type="Pfam" id="PF01593"/>
    </source>
</evidence>
<dbReference type="Pfam" id="PF13450">
    <property type="entry name" value="NAD_binding_8"/>
    <property type="match status" value="1"/>
</dbReference>
<dbReference type="EMBL" id="QEWH01000011">
    <property type="protein sequence ID" value="RBA49607.1"/>
    <property type="molecule type" value="Genomic_DNA"/>
</dbReference>
<sequence length="360" mass="39788">MIQTKIAIIGAGLSGLYAAYLLEQAKITDYVVLEARERLGGRVYSERGFDLGATWIWPDLNPDLMRLVHQLELTFSEQFEKGKLVFEKQRGIPPVQLSSPWASTPSIRLEGGMSSLIHGLAQQIPAQKIMTQQQVTHITQQEQAPLHLTTQNQAGDETIIEADYILIALAPRLTAQHILFSPALPPALLSQWKHTATWMAPHAKYVAVYPEAFWRKQGLSGQASSHVGPMGEIHDASTSNGHAALFGFLGIPASVRKKVSEADLMAHCRAQLVRLFGSEAATPEYEYIKDWSADNFTATEDDWKNPAVSHGVAPENTPNDQIWHNRIIGIASEWSQHYSGYLAGAIDAAQIGVQRIQQLL</sequence>
<dbReference type="AlphaFoldDB" id="A0A365PLY4"/>